<dbReference type="KEGG" id="qsa:O6P43_017176"/>
<organism evidence="2 3">
    <name type="scientific">Quillaja saponaria</name>
    <name type="common">Soap bark tree</name>
    <dbReference type="NCBI Taxonomy" id="32244"/>
    <lineage>
        <taxon>Eukaryota</taxon>
        <taxon>Viridiplantae</taxon>
        <taxon>Streptophyta</taxon>
        <taxon>Embryophyta</taxon>
        <taxon>Tracheophyta</taxon>
        <taxon>Spermatophyta</taxon>
        <taxon>Magnoliopsida</taxon>
        <taxon>eudicotyledons</taxon>
        <taxon>Gunneridae</taxon>
        <taxon>Pentapetalae</taxon>
        <taxon>rosids</taxon>
        <taxon>fabids</taxon>
        <taxon>Fabales</taxon>
        <taxon>Quillajaceae</taxon>
        <taxon>Quillaja</taxon>
    </lineage>
</organism>
<feature type="compositionally biased region" description="Polar residues" evidence="1">
    <location>
        <begin position="73"/>
        <end position="82"/>
    </location>
</feature>
<reference evidence="2" key="1">
    <citation type="journal article" date="2023" name="Science">
        <title>Elucidation of the pathway for biosynthesis of saponin adjuvants from the soapbark tree.</title>
        <authorList>
            <person name="Reed J."/>
            <person name="Orme A."/>
            <person name="El-Demerdash A."/>
            <person name="Owen C."/>
            <person name="Martin L.B.B."/>
            <person name="Misra R.C."/>
            <person name="Kikuchi S."/>
            <person name="Rejzek M."/>
            <person name="Martin A.C."/>
            <person name="Harkess A."/>
            <person name="Leebens-Mack J."/>
            <person name="Louveau T."/>
            <person name="Stephenson M.J."/>
            <person name="Osbourn A."/>
        </authorList>
    </citation>
    <scope>NUCLEOTIDE SEQUENCE</scope>
    <source>
        <strain evidence="2">S10</strain>
    </source>
</reference>
<dbReference type="AlphaFoldDB" id="A0AAD7LPM4"/>
<keyword evidence="3" id="KW-1185">Reference proteome</keyword>
<accession>A0AAD7LPM4</accession>
<proteinExistence type="predicted"/>
<gene>
    <name evidence="2" type="ORF">O6P43_017176</name>
</gene>
<feature type="compositionally biased region" description="Polar residues" evidence="1">
    <location>
        <begin position="54"/>
        <end position="64"/>
    </location>
</feature>
<sequence length="117" mass="12552">MASSDDQFIKDSPSILDQIISSSGTNTLVGSNSKQQSLETSKFQDVGAVRKHQVSNSSKVQSLTVEGLKQRVESSSMDSNQGLLGDVNASKGNVSSNLEGHMGWLNKVPLETIQENQ</sequence>
<dbReference type="Proteomes" id="UP001163823">
    <property type="component" value="Chromosome 7"/>
</dbReference>
<evidence type="ECO:0000256" key="1">
    <source>
        <dbReference type="SAM" id="MobiDB-lite"/>
    </source>
</evidence>
<comment type="caution">
    <text evidence="2">The sequence shown here is derived from an EMBL/GenBank/DDBJ whole genome shotgun (WGS) entry which is preliminary data.</text>
</comment>
<name>A0AAD7LPM4_QUISA</name>
<evidence type="ECO:0000313" key="2">
    <source>
        <dbReference type="EMBL" id="KAJ7961878.1"/>
    </source>
</evidence>
<feature type="region of interest" description="Disordered" evidence="1">
    <location>
        <begin position="49"/>
        <end position="100"/>
    </location>
</feature>
<evidence type="ECO:0000313" key="3">
    <source>
        <dbReference type="Proteomes" id="UP001163823"/>
    </source>
</evidence>
<dbReference type="EMBL" id="JARAOO010000007">
    <property type="protein sequence ID" value="KAJ7961878.1"/>
    <property type="molecule type" value="Genomic_DNA"/>
</dbReference>
<protein>
    <submittedName>
        <fullName evidence="2">Uncharacterized protein</fullName>
    </submittedName>
</protein>